<dbReference type="EMBL" id="CP045896">
    <property type="protein sequence ID" value="QQP50658.1"/>
    <property type="molecule type" value="Genomic_DNA"/>
</dbReference>
<dbReference type="Proteomes" id="UP000595437">
    <property type="component" value="Chromosome 7"/>
</dbReference>
<accession>A0A7T8HIG5</accession>
<reference evidence="2" key="1">
    <citation type="submission" date="2021-01" db="EMBL/GenBank/DDBJ databases">
        <title>Caligus Genome Assembly.</title>
        <authorList>
            <person name="Gallardo-Escarate C."/>
        </authorList>
    </citation>
    <scope>NUCLEOTIDE SEQUENCE [LARGE SCALE GENOMIC DNA]</scope>
</reference>
<dbReference type="PANTHER" id="PTHR21696:SF2">
    <property type="entry name" value="PROTEIN UNC-79 HOMOLOG"/>
    <property type="match status" value="1"/>
</dbReference>
<proteinExistence type="predicted"/>
<feature type="non-terminal residue" evidence="1">
    <location>
        <position position="1"/>
    </location>
</feature>
<feature type="non-terminal residue" evidence="1">
    <location>
        <position position="138"/>
    </location>
</feature>
<gene>
    <name evidence="1" type="ORF">FKW44_011734</name>
</gene>
<evidence type="ECO:0000313" key="1">
    <source>
        <dbReference type="EMBL" id="QQP50658.1"/>
    </source>
</evidence>
<keyword evidence="2" id="KW-1185">Reference proteome</keyword>
<sequence>STPIIQRQALQWLQKLCLLHISIPLNILFEMFNLGVDTMSRDEEGCPPDQSEKDSNKEPLKINFEWEVEDVGFQGYSKYDSGDHLKEEEEEPNATILSGENKLSCYNLMVDVLNSQLELQDVEKYVGLLGAQASEVLG</sequence>
<dbReference type="AlphaFoldDB" id="A0A7T8HIG5"/>
<protein>
    <submittedName>
        <fullName evidence="1">Uncharacterized protein</fullName>
    </submittedName>
</protein>
<organism evidence="1 2">
    <name type="scientific">Caligus rogercresseyi</name>
    <name type="common">Sea louse</name>
    <dbReference type="NCBI Taxonomy" id="217165"/>
    <lineage>
        <taxon>Eukaryota</taxon>
        <taxon>Metazoa</taxon>
        <taxon>Ecdysozoa</taxon>
        <taxon>Arthropoda</taxon>
        <taxon>Crustacea</taxon>
        <taxon>Multicrustacea</taxon>
        <taxon>Hexanauplia</taxon>
        <taxon>Copepoda</taxon>
        <taxon>Siphonostomatoida</taxon>
        <taxon>Caligidae</taxon>
        <taxon>Caligus</taxon>
    </lineage>
</organism>
<dbReference type="OrthoDB" id="6270916at2759"/>
<dbReference type="PANTHER" id="PTHR21696">
    <property type="entry name" value="PROTEIN UNC-79 HOMOLOG"/>
    <property type="match status" value="1"/>
</dbReference>
<evidence type="ECO:0000313" key="2">
    <source>
        <dbReference type="Proteomes" id="UP000595437"/>
    </source>
</evidence>
<name>A0A7T8HIG5_CALRO</name>
<dbReference type="InterPro" id="IPR024855">
    <property type="entry name" value="UNC79"/>
</dbReference>